<dbReference type="InterPro" id="IPR013083">
    <property type="entry name" value="Znf_RING/FYVE/PHD"/>
</dbReference>
<dbReference type="SUPFAM" id="SSF57903">
    <property type="entry name" value="FYVE/PHD zinc finger"/>
    <property type="match status" value="1"/>
</dbReference>
<evidence type="ECO:0000256" key="3">
    <source>
        <dbReference type="ARBA" id="ARBA00022833"/>
    </source>
</evidence>
<dbReference type="InterPro" id="IPR001965">
    <property type="entry name" value="Znf_PHD"/>
</dbReference>
<name>A0ABR3APU3_PHYBL</name>
<organism evidence="7 8">
    <name type="scientific">Phycomyces blakesleeanus</name>
    <dbReference type="NCBI Taxonomy" id="4837"/>
    <lineage>
        <taxon>Eukaryota</taxon>
        <taxon>Fungi</taxon>
        <taxon>Fungi incertae sedis</taxon>
        <taxon>Mucoromycota</taxon>
        <taxon>Mucoromycotina</taxon>
        <taxon>Mucoromycetes</taxon>
        <taxon>Mucorales</taxon>
        <taxon>Phycomycetaceae</taxon>
        <taxon>Phycomyces</taxon>
    </lineage>
</organism>
<keyword evidence="8" id="KW-1185">Reference proteome</keyword>
<dbReference type="Proteomes" id="UP001448207">
    <property type="component" value="Unassembled WGS sequence"/>
</dbReference>
<reference evidence="7 8" key="1">
    <citation type="submission" date="2024-04" db="EMBL/GenBank/DDBJ databases">
        <title>Symmetric and asymmetric DNA N6-adenine methylation regulates different biological responses in Mucorales.</title>
        <authorList>
            <consortium name="Lawrence Berkeley National Laboratory"/>
            <person name="Lax C."/>
            <person name="Mondo S.J."/>
            <person name="Osorio-Concepcion M."/>
            <person name="Muszewska A."/>
            <person name="Corrochano-Luque M."/>
            <person name="Gutierrez G."/>
            <person name="Riley R."/>
            <person name="Lipzen A."/>
            <person name="Guo J."/>
            <person name="Hundley H."/>
            <person name="Amirebrahimi M."/>
            <person name="Ng V."/>
            <person name="Lorenzo-Gutierrez D."/>
            <person name="Binder U."/>
            <person name="Yang J."/>
            <person name="Song Y."/>
            <person name="Canovas D."/>
            <person name="Navarro E."/>
            <person name="Freitag M."/>
            <person name="Gabaldon T."/>
            <person name="Grigoriev I.V."/>
            <person name="Corrochano L.M."/>
            <person name="Nicolas F.E."/>
            <person name="Garre V."/>
        </authorList>
    </citation>
    <scope>NUCLEOTIDE SEQUENCE [LARGE SCALE GENOMIC DNA]</scope>
    <source>
        <strain evidence="7 8">L51</strain>
    </source>
</reference>
<accession>A0ABR3APU3</accession>
<dbReference type="PROSITE" id="PS51805">
    <property type="entry name" value="EPHD"/>
    <property type="match status" value="1"/>
</dbReference>
<evidence type="ECO:0000313" key="8">
    <source>
        <dbReference type="Proteomes" id="UP001448207"/>
    </source>
</evidence>
<comment type="caution">
    <text evidence="7">The sequence shown here is derived from an EMBL/GenBank/DDBJ whole genome shotgun (WGS) entry which is preliminary data.</text>
</comment>
<dbReference type="Gene3D" id="3.30.40.10">
    <property type="entry name" value="Zinc/RING finger domain, C3HC4 (zinc finger)"/>
    <property type="match status" value="2"/>
</dbReference>
<dbReference type="SMART" id="SM00249">
    <property type="entry name" value="PHD"/>
    <property type="match status" value="1"/>
</dbReference>
<evidence type="ECO:0000256" key="4">
    <source>
        <dbReference type="PROSITE-ProRule" id="PRU00146"/>
    </source>
</evidence>
<proteinExistence type="predicted"/>
<dbReference type="PROSITE" id="PS50016">
    <property type="entry name" value="ZF_PHD_2"/>
    <property type="match status" value="1"/>
</dbReference>
<dbReference type="InterPro" id="IPR019786">
    <property type="entry name" value="Zinc_finger_PHD-type_CS"/>
</dbReference>
<keyword evidence="2 4" id="KW-0863">Zinc-finger</keyword>
<evidence type="ECO:0000313" key="7">
    <source>
        <dbReference type="EMBL" id="KAL0077889.1"/>
    </source>
</evidence>
<feature type="domain" description="PHD-type" evidence="5">
    <location>
        <begin position="1"/>
        <end position="52"/>
    </location>
</feature>
<dbReference type="InterPro" id="IPR011011">
    <property type="entry name" value="Znf_FYVE_PHD"/>
</dbReference>
<dbReference type="InterPro" id="IPR050701">
    <property type="entry name" value="Histone_Mod_Regulator"/>
</dbReference>
<sequence>CCVCFEDECDDTNPFVYCDGPDCEVIVHRECYGLSKCPGKSDDWFCDRCEAVKENPKTIVACALCPDIRGAFRKLEHPLFGVEWTHIACAVWVPEVDIGNAQTISKITLDNVPLSAWKGRCGVCEEPMYAQYGASVKCSATSCDERFHVTC</sequence>
<dbReference type="PANTHER" id="PTHR13793:SF107">
    <property type="entry name" value="BROMODOMAIN-CONTAINING PROTEIN HOMOLOG"/>
    <property type="match status" value="1"/>
</dbReference>
<evidence type="ECO:0000259" key="5">
    <source>
        <dbReference type="PROSITE" id="PS50016"/>
    </source>
</evidence>
<dbReference type="PANTHER" id="PTHR13793">
    <property type="entry name" value="PHD FINGER PROTEINS"/>
    <property type="match status" value="1"/>
</dbReference>
<dbReference type="InterPro" id="IPR034732">
    <property type="entry name" value="EPHD"/>
</dbReference>
<dbReference type="Pfam" id="PF13831">
    <property type="entry name" value="PHD_2"/>
    <property type="match status" value="1"/>
</dbReference>
<feature type="domain" description="PHD-type" evidence="6">
    <location>
        <begin position="59"/>
        <end position="151"/>
    </location>
</feature>
<evidence type="ECO:0000256" key="1">
    <source>
        <dbReference type="ARBA" id="ARBA00022723"/>
    </source>
</evidence>
<dbReference type="Pfam" id="PF13832">
    <property type="entry name" value="zf-HC5HC2H_2"/>
    <property type="match status" value="1"/>
</dbReference>
<evidence type="ECO:0000256" key="2">
    <source>
        <dbReference type="ARBA" id="ARBA00022771"/>
    </source>
</evidence>
<dbReference type="InterPro" id="IPR019787">
    <property type="entry name" value="Znf_PHD-finger"/>
</dbReference>
<feature type="non-terminal residue" evidence="7">
    <location>
        <position position="151"/>
    </location>
</feature>
<evidence type="ECO:0000259" key="6">
    <source>
        <dbReference type="PROSITE" id="PS51805"/>
    </source>
</evidence>
<feature type="non-terminal residue" evidence="7">
    <location>
        <position position="1"/>
    </location>
</feature>
<dbReference type="PROSITE" id="PS01359">
    <property type="entry name" value="ZF_PHD_1"/>
    <property type="match status" value="1"/>
</dbReference>
<dbReference type="EMBL" id="JBCLYO010000026">
    <property type="protein sequence ID" value="KAL0077889.1"/>
    <property type="molecule type" value="Genomic_DNA"/>
</dbReference>
<protein>
    <submittedName>
        <fullName evidence="7">PHD-zinc-finger like domain-containing protein</fullName>
    </submittedName>
</protein>
<keyword evidence="3" id="KW-0862">Zinc</keyword>
<gene>
    <name evidence="7" type="ORF">J3Q64DRAFT_1626807</name>
</gene>
<keyword evidence="1" id="KW-0479">Metal-binding</keyword>